<dbReference type="InterPro" id="IPR001173">
    <property type="entry name" value="Glyco_trans_2-like"/>
</dbReference>
<dbReference type="OrthoDB" id="9770457at2"/>
<proteinExistence type="predicted"/>
<dbReference type="Pfam" id="PF13578">
    <property type="entry name" value="Methyltransf_24"/>
    <property type="match status" value="1"/>
</dbReference>
<evidence type="ECO:0000259" key="1">
    <source>
        <dbReference type="Pfam" id="PF00535"/>
    </source>
</evidence>
<dbReference type="Pfam" id="PF00535">
    <property type="entry name" value="Glycos_transf_2"/>
    <property type="match status" value="1"/>
</dbReference>
<dbReference type="EMBL" id="CP015772">
    <property type="protein sequence ID" value="ANH80398.1"/>
    <property type="molecule type" value="Genomic_DNA"/>
</dbReference>
<reference evidence="2 3" key="1">
    <citation type="submission" date="2016-05" db="EMBL/GenBank/DDBJ databases">
        <title>Niabella ginsenosidivorans BS26 whole genome sequencing.</title>
        <authorList>
            <person name="Im W.T."/>
            <person name="Siddiqi M.Z."/>
        </authorList>
    </citation>
    <scope>NUCLEOTIDE SEQUENCE [LARGE SCALE GENOMIC DNA]</scope>
    <source>
        <strain evidence="2 3">BS26</strain>
    </source>
</reference>
<dbReference type="Proteomes" id="UP000077667">
    <property type="component" value="Chromosome"/>
</dbReference>
<dbReference type="AlphaFoldDB" id="A0A1A9HY98"/>
<organism evidence="2 3">
    <name type="scientific">Niabella ginsenosidivorans</name>
    <dbReference type="NCBI Taxonomy" id="1176587"/>
    <lineage>
        <taxon>Bacteria</taxon>
        <taxon>Pseudomonadati</taxon>
        <taxon>Bacteroidota</taxon>
        <taxon>Chitinophagia</taxon>
        <taxon>Chitinophagales</taxon>
        <taxon>Chitinophagaceae</taxon>
        <taxon>Niabella</taxon>
    </lineage>
</organism>
<dbReference type="SUPFAM" id="SSF53448">
    <property type="entry name" value="Nucleotide-diphospho-sugar transferases"/>
    <property type="match status" value="2"/>
</dbReference>
<protein>
    <recommendedName>
        <fullName evidence="1">Glycosyltransferase 2-like domain-containing protein</fullName>
    </recommendedName>
</protein>
<keyword evidence="3" id="KW-1185">Reference proteome</keyword>
<name>A0A1A9HY98_9BACT</name>
<dbReference type="PANTHER" id="PTHR22916">
    <property type="entry name" value="GLYCOSYLTRANSFERASE"/>
    <property type="match status" value="1"/>
</dbReference>
<accession>A0A1A9HY98</accession>
<gene>
    <name evidence="2" type="ORF">A8C56_04835</name>
</gene>
<feature type="domain" description="Glycosyltransferase 2-like" evidence="1">
    <location>
        <begin position="1"/>
        <end position="104"/>
    </location>
</feature>
<dbReference type="SUPFAM" id="SSF53335">
    <property type="entry name" value="S-adenosyl-L-methionine-dependent methyltransferases"/>
    <property type="match status" value="1"/>
</dbReference>
<dbReference type="InterPro" id="IPR029063">
    <property type="entry name" value="SAM-dependent_MTases_sf"/>
</dbReference>
<dbReference type="STRING" id="1176587.A8C56_04835"/>
<dbReference type="GO" id="GO:0016758">
    <property type="term" value="F:hexosyltransferase activity"/>
    <property type="evidence" value="ECO:0007669"/>
    <property type="project" value="UniProtKB-ARBA"/>
</dbReference>
<dbReference type="Gene3D" id="3.90.550.10">
    <property type="entry name" value="Spore Coat Polysaccharide Biosynthesis Protein SpsA, Chain A"/>
    <property type="match status" value="1"/>
</dbReference>
<sequence length="727" mass="83719">MPTYNRRAFVPHAIRYFLQQDYPNKELVIIDDGTDCIKDLVPQHANIYYKYLPRKITLGAKLNMACQYARGSIIANWDDDDWYAPWRLGYQVTSLMNEKKQVCGINQLLYLDLGSKNTFEYRYPPGQKPWLLGSSLCYRKEAWSRNHFADINVGMDGLFVWNMKAEEVGALEDNRFAVHLIHPSNISPKDISGAWWHPNNQEAIQRLMQDDWQFYANGKITYPEIEAHPLHDLPGRKKRHVAKNVFACLVHEKKECIRDLVRNLQYHDPDSIILLYNGGTGNLKLDQSDFPREFNIIIHPEPAAMKHGYLHRFALDCFQYAADHFDNSFITVVDSDQLCVRPGYTDYISKYLALLPEAGMLSSNAARVERFNKTNYVAGLAFNEYELWEPLLKQFPGGGQCFAHWTFWPCAVFTMKAVRALLQLFKENILLQKIMQQTRIWATEEVILPTLIRLLGYEIHSNPCSYELVRYRQPVNRIELQKALKNDKVYWLHPVPRMFHDAIRKTIREKCNYYIKETNQSIMKKATLPKGFQTKRLLNKVQQIEGWFSEEEAGLLLGCCAELFSRLKEPHAVIEVGSYHGKSTVLLGSVLKAVSPSGKLTAIDPHNGKVGAADQVLHKVAPSYDAFMKNIKEAKLEDVVSVIKDFSYNVHWEAPVSLLFIDGLHDYRNALRDYKQFADWVVPGGMVAFHDYADYYPGIKKLVHELLGKGIYQQVGMAGTLVVLQKL</sequence>
<dbReference type="InterPro" id="IPR029044">
    <property type="entry name" value="Nucleotide-diphossugar_trans"/>
</dbReference>
<evidence type="ECO:0000313" key="2">
    <source>
        <dbReference type="EMBL" id="ANH80398.1"/>
    </source>
</evidence>
<dbReference type="KEGG" id="nia:A8C56_04835"/>
<dbReference type="CDD" id="cd00761">
    <property type="entry name" value="Glyco_tranf_GTA_type"/>
    <property type="match status" value="1"/>
</dbReference>
<dbReference type="Gene3D" id="3.40.50.150">
    <property type="entry name" value="Vaccinia Virus protein VP39"/>
    <property type="match status" value="1"/>
</dbReference>
<dbReference type="PANTHER" id="PTHR22916:SF3">
    <property type="entry name" value="UDP-GLCNAC:BETAGAL BETA-1,3-N-ACETYLGLUCOSAMINYLTRANSFERASE-LIKE PROTEIN 1"/>
    <property type="match status" value="1"/>
</dbReference>
<evidence type="ECO:0000313" key="3">
    <source>
        <dbReference type="Proteomes" id="UP000077667"/>
    </source>
</evidence>
<dbReference type="RefSeq" id="WP_067752794.1">
    <property type="nucleotide sequence ID" value="NZ_CP015772.1"/>
</dbReference>